<dbReference type="Pfam" id="PF01475">
    <property type="entry name" value="FUR"/>
    <property type="match status" value="1"/>
</dbReference>
<comment type="caution">
    <text evidence="1">The sequence shown here is derived from an EMBL/GenBank/DDBJ whole genome shotgun (WGS) entry which is preliminary data.</text>
</comment>
<dbReference type="InterPro" id="IPR036388">
    <property type="entry name" value="WH-like_DNA-bd_sf"/>
</dbReference>
<dbReference type="PANTHER" id="PTHR33202:SF7">
    <property type="entry name" value="FERRIC UPTAKE REGULATION PROTEIN"/>
    <property type="match status" value="1"/>
</dbReference>
<organism evidence="1 2">
    <name type="scientific">Marinoscillum luteum</name>
    <dbReference type="NCBI Taxonomy" id="861051"/>
    <lineage>
        <taxon>Bacteria</taxon>
        <taxon>Pseudomonadati</taxon>
        <taxon>Bacteroidota</taxon>
        <taxon>Cytophagia</taxon>
        <taxon>Cytophagales</taxon>
        <taxon>Reichenbachiellaceae</taxon>
        <taxon>Marinoscillum</taxon>
    </lineage>
</organism>
<gene>
    <name evidence="1" type="ORF">ACHKAR_12210</name>
</gene>
<dbReference type="CDD" id="cd07153">
    <property type="entry name" value="Fur_like"/>
    <property type="match status" value="1"/>
</dbReference>
<sequence>MISNSYQRIKELLVESGLKATHPRIAVLHELTKDEHPSAEQLHEKIREQNPSISLGSVHRILEKLVEANLAYRVATRSGTKRYDANLEPHSHIYSVNTEEIQDYHDPELNELIRDYFEKKQVGNFKITDIKLQINGEKADPDQQVTIL</sequence>
<dbReference type="Proteomes" id="UP001610063">
    <property type="component" value="Unassembled WGS sequence"/>
</dbReference>
<dbReference type="RefSeq" id="WP_395417603.1">
    <property type="nucleotide sequence ID" value="NZ_JBIPKE010000017.1"/>
</dbReference>
<reference evidence="1 2" key="1">
    <citation type="journal article" date="2013" name="Int. J. Syst. Evol. Microbiol.">
        <title>Marinoscillum luteum sp. nov., isolated from marine sediment.</title>
        <authorList>
            <person name="Cha I.T."/>
            <person name="Park S.J."/>
            <person name="Kim S.J."/>
            <person name="Kim J.G."/>
            <person name="Jung M.Y."/>
            <person name="Shin K.S."/>
            <person name="Kwon K.K."/>
            <person name="Yang S.H."/>
            <person name="Seo Y.S."/>
            <person name="Rhee S.K."/>
        </authorList>
    </citation>
    <scope>NUCLEOTIDE SEQUENCE [LARGE SCALE GENOMIC DNA]</scope>
    <source>
        <strain evidence="1 2">KCTC 23939</strain>
    </source>
</reference>
<proteinExistence type="predicted"/>
<dbReference type="PANTHER" id="PTHR33202">
    <property type="entry name" value="ZINC UPTAKE REGULATION PROTEIN"/>
    <property type="match status" value="1"/>
</dbReference>
<evidence type="ECO:0000313" key="2">
    <source>
        <dbReference type="Proteomes" id="UP001610063"/>
    </source>
</evidence>
<dbReference type="InterPro" id="IPR036390">
    <property type="entry name" value="WH_DNA-bd_sf"/>
</dbReference>
<dbReference type="InterPro" id="IPR002481">
    <property type="entry name" value="FUR"/>
</dbReference>
<keyword evidence="2" id="KW-1185">Reference proteome</keyword>
<dbReference type="SUPFAM" id="SSF46785">
    <property type="entry name" value="Winged helix' DNA-binding domain"/>
    <property type="match status" value="1"/>
</dbReference>
<protein>
    <submittedName>
        <fullName evidence="1">Fur family transcriptional regulator</fullName>
    </submittedName>
</protein>
<evidence type="ECO:0000313" key="1">
    <source>
        <dbReference type="EMBL" id="MFH6984209.1"/>
    </source>
</evidence>
<accession>A0ABW7N9K3</accession>
<dbReference type="EMBL" id="JBIPKE010000017">
    <property type="protein sequence ID" value="MFH6984209.1"/>
    <property type="molecule type" value="Genomic_DNA"/>
</dbReference>
<name>A0ABW7N9K3_9BACT</name>
<dbReference type="Gene3D" id="1.10.10.10">
    <property type="entry name" value="Winged helix-like DNA-binding domain superfamily/Winged helix DNA-binding domain"/>
    <property type="match status" value="1"/>
</dbReference>